<accession>X1H026</accession>
<dbReference type="PANTHER" id="PTHR42847">
    <property type="entry name" value="ALKANESULFONATE MONOOXYGENASE"/>
    <property type="match status" value="1"/>
</dbReference>
<evidence type="ECO:0000256" key="3">
    <source>
        <dbReference type="ARBA" id="ARBA00023002"/>
    </source>
</evidence>
<dbReference type="InterPro" id="IPR011251">
    <property type="entry name" value="Luciferase-like_dom"/>
</dbReference>
<evidence type="ECO:0000313" key="6">
    <source>
        <dbReference type="EMBL" id="GAH38623.1"/>
    </source>
</evidence>
<organism evidence="6">
    <name type="scientific">marine sediment metagenome</name>
    <dbReference type="NCBI Taxonomy" id="412755"/>
    <lineage>
        <taxon>unclassified sequences</taxon>
        <taxon>metagenomes</taxon>
        <taxon>ecological metagenomes</taxon>
    </lineage>
</organism>
<evidence type="ECO:0000256" key="1">
    <source>
        <dbReference type="ARBA" id="ARBA00022630"/>
    </source>
</evidence>
<dbReference type="Gene3D" id="3.20.20.30">
    <property type="entry name" value="Luciferase-like domain"/>
    <property type="match status" value="1"/>
</dbReference>
<evidence type="ECO:0000259" key="5">
    <source>
        <dbReference type="Pfam" id="PF00296"/>
    </source>
</evidence>
<dbReference type="SUPFAM" id="SSF51679">
    <property type="entry name" value="Bacterial luciferase-like"/>
    <property type="match status" value="1"/>
</dbReference>
<gene>
    <name evidence="6" type="ORF">S03H2_26056</name>
</gene>
<feature type="non-terminal residue" evidence="6">
    <location>
        <position position="128"/>
    </location>
</feature>
<sequence>TCYGYRRPTILAKMATTVDIISNGRLIFGIGAGWHEGEFRGFMGRFPPAKERLRGLEETVEICKRMFTQETSSYKGKLYQVENVLNSPPPIQEHIPIMIGGGGEKRTLKIVAKHGDISHFFPWEGVKT</sequence>
<proteinExistence type="predicted"/>
<evidence type="ECO:0000256" key="2">
    <source>
        <dbReference type="ARBA" id="ARBA00022643"/>
    </source>
</evidence>
<comment type="caution">
    <text evidence="6">The sequence shown here is derived from an EMBL/GenBank/DDBJ whole genome shotgun (WGS) entry which is preliminary data.</text>
</comment>
<name>X1H026_9ZZZZ</name>
<dbReference type="EMBL" id="BARU01014951">
    <property type="protein sequence ID" value="GAH38623.1"/>
    <property type="molecule type" value="Genomic_DNA"/>
</dbReference>
<dbReference type="PANTHER" id="PTHR42847:SF4">
    <property type="entry name" value="ALKANESULFONATE MONOOXYGENASE-RELATED"/>
    <property type="match status" value="1"/>
</dbReference>
<keyword evidence="2" id="KW-0288">FMN</keyword>
<keyword evidence="3" id="KW-0560">Oxidoreductase</keyword>
<keyword evidence="1" id="KW-0285">Flavoprotein</keyword>
<reference evidence="6" key="1">
    <citation type="journal article" date="2014" name="Front. Microbiol.">
        <title>High frequency of phylogenetically diverse reductive dehalogenase-homologous genes in deep subseafloor sedimentary metagenomes.</title>
        <authorList>
            <person name="Kawai M."/>
            <person name="Futagami T."/>
            <person name="Toyoda A."/>
            <person name="Takaki Y."/>
            <person name="Nishi S."/>
            <person name="Hori S."/>
            <person name="Arai W."/>
            <person name="Tsubouchi T."/>
            <person name="Morono Y."/>
            <person name="Uchiyama I."/>
            <person name="Ito T."/>
            <person name="Fujiyama A."/>
            <person name="Inagaki F."/>
            <person name="Takami H."/>
        </authorList>
    </citation>
    <scope>NUCLEOTIDE SEQUENCE</scope>
    <source>
        <strain evidence="6">Expedition CK06-06</strain>
    </source>
</reference>
<dbReference type="GO" id="GO:0008726">
    <property type="term" value="F:alkanesulfonate monooxygenase activity"/>
    <property type="evidence" value="ECO:0007669"/>
    <property type="project" value="TreeGrafter"/>
</dbReference>
<protein>
    <recommendedName>
        <fullName evidence="5">Luciferase-like domain-containing protein</fullName>
    </recommendedName>
</protein>
<dbReference type="AlphaFoldDB" id="X1H026"/>
<feature type="non-terminal residue" evidence="6">
    <location>
        <position position="1"/>
    </location>
</feature>
<keyword evidence="4" id="KW-0503">Monooxygenase</keyword>
<dbReference type="GO" id="GO:0046306">
    <property type="term" value="P:alkanesulfonate catabolic process"/>
    <property type="evidence" value="ECO:0007669"/>
    <property type="project" value="TreeGrafter"/>
</dbReference>
<evidence type="ECO:0000256" key="4">
    <source>
        <dbReference type="ARBA" id="ARBA00023033"/>
    </source>
</evidence>
<dbReference type="InterPro" id="IPR050172">
    <property type="entry name" value="SsuD_RutA_monooxygenase"/>
</dbReference>
<feature type="domain" description="Luciferase-like" evidence="5">
    <location>
        <begin position="4"/>
        <end position="122"/>
    </location>
</feature>
<dbReference type="Pfam" id="PF00296">
    <property type="entry name" value="Bac_luciferase"/>
    <property type="match status" value="1"/>
</dbReference>
<dbReference type="InterPro" id="IPR036661">
    <property type="entry name" value="Luciferase-like_sf"/>
</dbReference>